<name>A0A839SW00_9PROT</name>
<dbReference type="AlphaFoldDB" id="A0A839SW00"/>
<dbReference type="InterPro" id="IPR011006">
    <property type="entry name" value="CheY-like_superfamily"/>
</dbReference>
<dbReference type="GO" id="GO:0000160">
    <property type="term" value="P:phosphorelay signal transduction system"/>
    <property type="evidence" value="ECO:0007669"/>
    <property type="project" value="InterPro"/>
</dbReference>
<feature type="domain" description="Response regulatory" evidence="3">
    <location>
        <begin position="2"/>
        <end position="113"/>
    </location>
</feature>
<dbReference type="CDD" id="cd00156">
    <property type="entry name" value="REC"/>
    <property type="match status" value="1"/>
</dbReference>
<dbReference type="SMART" id="SM00448">
    <property type="entry name" value="REC"/>
    <property type="match status" value="1"/>
</dbReference>
<keyword evidence="1 2" id="KW-0597">Phosphoprotein</keyword>
<dbReference type="Proteomes" id="UP000581135">
    <property type="component" value="Unassembled WGS sequence"/>
</dbReference>
<dbReference type="PANTHER" id="PTHR44591">
    <property type="entry name" value="STRESS RESPONSE REGULATOR PROTEIN 1"/>
    <property type="match status" value="1"/>
</dbReference>
<dbReference type="PROSITE" id="PS50110">
    <property type="entry name" value="RESPONSE_REGULATORY"/>
    <property type="match status" value="1"/>
</dbReference>
<dbReference type="RefSeq" id="WP_183415928.1">
    <property type="nucleotide sequence ID" value="NZ_JACHXA010000003.1"/>
</dbReference>
<dbReference type="EMBL" id="JACHXA010000003">
    <property type="protein sequence ID" value="MBB3065123.1"/>
    <property type="molecule type" value="Genomic_DNA"/>
</dbReference>
<evidence type="ECO:0000313" key="4">
    <source>
        <dbReference type="EMBL" id="MBB3065123.1"/>
    </source>
</evidence>
<evidence type="ECO:0000259" key="3">
    <source>
        <dbReference type="PROSITE" id="PS50110"/>
    </source>
</evidence>
<dbReference type="InterPro" id="IPR050595">
    <property type="entry name" value="Bact_response_regulator"/>
</dbReference>
<evidence type="ECO:0000256" key="1">
    <source>
        <dbReference type="ARBA" id="ARBA00022553"/>
    </source>
</evidence>
<reference evidence="4 5" key="1">
    <citation type="submission" date="2020-08" db="EMBL/GenBank/DDBJ databases">
        <title>Genomic Encyclopedia of Type Strains, Phase III (KMG-III): the genomes of soil and plant-associated and newly described type strains.</title>
        <authorList>
            <person name="Whitman W."/>
        </authorList>
    </citation>
    <scope>NUCLEOTIDE SEQUENCE [LARGE SCALE GENOMIC DNA]</scope>
    <source>
        <strain evidence="4 5">CECT 8803</strain>
    </source>
</reference>
<dbReference type="Gene3D" id="3.40.50.2300">
    <property type="match status" value="1"/>
</dbReference>
<protein>
    <submittedName>
        <fullName evidence="4">CheY-like chemotaxis protein</fullName>
    </submittedName>
</protein>
<dbReference type="Pfam" id="PF00072">
    <property type="entry name" value="Response_reg"/>
    <property type="match status" value="1"/>
</dbReference>
<evidence type="ECO:0000256" key="2">
    <source>
        <dbReference type="PROSITE-ProRule" id="PRU00169"/>
    </source>
</evidence>
<evidence type="ECO:0000313" key="5">
    <source>
        <dbReference type="Proteomes" id="UP000581135"/>
    </source>
</evidence>
<dbReference type="PANTHER" id="PTHR44591:SF3">
    <property type="entry name" value="RESPONSE REGULATORY DOMAIN-CONTAINING PROTEIN"/>
    <property type="match status" value="1"/>
</dbReference>
<gene>
    <name evidence="4" type="ORF">FHR98_001402</name>
</gene>
<dbReference type="SUPFAM" id="SSF52172">
    <property type="entry name" value="CheY-like"/>
    <property type="match status" value="1"/>
</dbReference>
<keyword evidence="5" id="KW-1185">Reference proteome</keyword>
<organism evidence="4 5">
    <name type="scientific">Limibacillus halophilus</name>
    <dbReference type="NCBI Taxonomy" id="1579333"/>
    <lineage>
        <taxon>Bacteria</taxon>
        <taxon>Pseudomonadati</taxon>
        <taxon>Pseudomonadota</taxon>
        <taxon>Alphaproteobacteria</taxon>
        <taxon>Rhodospirillales</taxon>
        <taxon>Rhodovibrionaceae</taxon>
        <taxon>Limibacillus</taxon>
    </lineage>
</organism>
<comment type="caution">
    <text evidence="4">The sequence shown here is derived from an EMBL/GenBank/DDBJ whole genome shotgun (WGS) entry which is preliminary data.</text>
</comment>
<dbReference type="InterPro" id="IPR001789">
    <property type="entry name" value="Sig_transdc_resp-reg_receiver"/>
</dbReference>
<proteinExistence type="predicted"/>
<sequence>MKVLVIDDDEFLMVELAEFFKRQGCSVSTGQNGVEAVELVRSEQPDLLIMDVQMPRMDGLEAVAELKRSGLTVPMIVLMSGDRHGLDRARGFANVVVLEKPLQLDGLRELIGR</sequence>
<accession>A0A839SW00</accession>
<feature type="modified residue" description="4-aspartylphosphate" evidence="2">
    <location>
        <position position="51"/>
    </location>
</feature>